<evidence type="ECO:0000313" key="3">
    <source>
        <dbReference type="EMBL" id="EPD32614.1"/>
    </source>
</evidence>
<comment type="function">
    <text evidence="2">Binds to RNA polymerase (RNAP), stimulating transcription from principal, but not alternative sigma factor promoters.</text>
</comment>
<dbReference type="Pfam" id="PF13397">
    <property type="entry name" value="RbpA"/>
    <property type="match status" value="1"/>
</dbReference>
<feature type="binding site" evidence="2">
    <location>
        <position position="59"/>
    </location>
    <ligand>
        <name>Zn(2+)</name>
        <dbReference type="ChEBI" id="CHEBI:29105"/>
    </ligand>
</feature>
<feature type="binding site" evidence="2">
    <location>
        <position position="34"/>
    </location>
    <ligand>
        <name>Zn(2+)</name>
        <dbReference type="ChEBI" id="CHEBI:29105"/>
    </ligand>
</feature>
<keyword evidence="1 2" id="KW-0479">Metal-binding</keyword>
<dbReference type="STRING" id="883161.HMPREF9306_01313"/>
<comment type="cofactor">
    <cofactor evidence="2">
        <name>Zn(2+)</name>
        <dbReference type="ChEBI" id="CHEBI:29105"/>
    </cofactor>
    <text evidence="2">Bind 1 Zn(2+) per subunit.</text>
</comment>
<evidence type="ECO:0000313" key="4">
    <source>
        <dbReference type="Proteomes" id="UP000014417"/>
    </source>
</evidence>
<dbReference type="InterPro" id="IPR018527">
    <property type="entry name" value="Rubredoxin_Fe_BS"/>
</dbReference>
<dbReference type="RefSeq" id="WP_016456141.1">
    <property type="nucleotide sequence ID" value="NZ_KE150269.1"/>
</dbReference>
<comment type="subunit">
    <text evidence="2">Forms a complex with the RNAP catalytic core and with free principal sigma factors.</text>
</comment>
<accession>S2WXX1</accession>
<reference evidence="3 4" key="1">
    <citation type="submission" date="2013-04" db="EMBL/GenBank/DDBJ databases">
        <title>The Genome Sequence of Propionimicrobium lymphophilum ACS-093-V-SCH5.</title>
        <authorList>
            <consortium name="The Broad Institute Genomics Platform"/>
            <person name="Earl A."/>
            <person name="Ward D."/>
            <person name="Feldgarden M."/>
            <person name="Gevers D."/>
            <person name="Saerens B."/>
            <person name="Vaneechoutte M."/>
            <person name="Walker B."/>
            <person name="Young S."/>
            <person name="Zeng Q."/>
            <person name="Gargeya S."/>
            <person name="Fitzgerald M."/>
            <person name="Haas B."/>
            <person name="Abouelleil A."/>
            <person name="Allen A.W."/>
            <person name="Alvarado L."/>
            <person name="Arachchi H.M."/>
            <person name="Berlin A.M."/>
            <person name="Chapman S.B."/>
            <person name="Gainer-Dewar J."/>
            <person name="Goldberg J."/>
            <person name="Griggs A."/>
            <person name="Gujja S."/>
            <person name="Hansen M."/>
            <person name="Howarth C."/>
            <person name="Imamovic A."/>
            <person name="Ireland A."/>
            <person name="Larimer J."/>
            <person name="McCowan C."/>
            <person name="Murphy C."/>
            <person name="Pearson M."/>
            <person name="Poon T.W."/>
            <person name="Priest M."/>
            <person name="Roberts A."/>
            <person name="Saif S."/>
            <person name="Shea T."/>
            <person name="Sisk P."/>
            <person name="Sykes S."/>
            <person name="Wortman J."/>
            <person name="Nusbaum C."/>
            <person name="Birren B."/>
        </authorList>
    </citation>
    <scope>NUCLEOTIDE SEQUENCE [LARGE SCALE GENOMIC DNA]</scope>
    <source>
        <strain evidence="3 4">ACS-093-V-SCH5</strain>
    </source>
</reference>
<dbReference type="HOGENOM" id="CLU_134276_0_0_11"/>
<dbReference type="Proteomes" id="UP000014417">
    <property type="component" value="Unassembled WGS sequence"/>
</dbReference>
<gene>
    <name evidence="2" type="primary">rbpA</name>
    <name evidence="3" type="ORF">HMPREF9306_01313</name>
</gene>
<keyword evidence="2" id="KW-0862">Zinc</keyword>
<dbReference type="Gene3D" id="2.20.28.270">
    <property type="entry name" value="RNA polymerase-binding protein A"/>
    <property type="match status" value="1"/>
</dbReference>
<comment type="caution">
    <text evidence="3">The sequence shown here is derived from an EMBL/GenBank/DDBJ whole genome shotgun (WGS) entry which is preliminary data.</text>
</comment>
<keyword evidence="2" id="KW-0805">Transcription regulation</keyword>
<dbReference type="PROSITE" id="PS00202">
    <property type="entry name" value="RUBREDOXIN"/>
    <property type="match status" value="1"/>
</dbReference>
<keyword evidence="4" id="KW-1185">Reference proteome</keyword>
<dbReference type="GO" id="GO:0008270">
    <property type="term" value="F:zinc ion binding"/>
    <property type="evidence" value="ECO:0007669"/>
    <property type="project" value="UniProtKB-UniRule"/>
</dbReference>
<keyword evidence="2" id="KW-0804">Transcription</keyword>
<dbReference type="GO" id="GO:0045893">
    <property type="term" value="P:positive regulation of DNA-templated transcription"/>
    <property type="evidence" value="ECO:0007669"/>
    <property type="project" value="UniProtKB-UniRule"/>
</dbReference>
<dbReference type="PATRIC" id="fig|883161.3.peg.1307"/>
<dbReference type="EMBL" id="AGZR01000008">
    <property type="protein sequence ID" value="EPD32614.1"/>
    <property type="molecule type" value="Genomic_DNA"/>
</dbReference>
<feature type="binding site" evidence="2">
    <location>
        <position position="38"/>
    </location>
    <ligand>
        <name>Zn(2+)</name>
        <dbReference type="ChEBI" id="CHEBI:29105"/>
    </ligand>
</feature>
<dbReference type="HAMAP" id="MF_01483">
    <property type="entry name" value="RbpA"/>
    <property type="match status" value="1"/>
</dbReference>
<dbReference type="InterPro" id="IPR025182">
    <property type="entry name" value="RNApol-bd_RbpA"/>
</dbReference>
<proteinExistence type="inferred from homology"/>
<organism evidence="3 4">
    <name type="scientific">Propionimicrobium lymphophilum ACS-093-V-SCH5</name>
    <dbReference type="NCBI Taxonomy" id="883161"/>
    <lineage>
        <taxon>Bacteria</taxon>
        <taxon>Bacillati</taxon>
        <taxon>Actinomycetota</taxon>
        <taxon>Actinomycetes</taxon>
        <taxon>Propionibacteriales</taxon>
        <taxon>Propionibacteriaceae</taxon>
        <taxon>Propionimicrobium</taxon>
    </lineage>
</organism>
<evidence type="ECO:0000256" key="2">
    <source>
        <dbReference type="HAMAP-Rule" id="MF_01483"/>
    </source>
</evidence>
<dbReference type="AlphaFoldDB" id="S2WXX1"/>
<dbReference type="GO" id="GO:0001000">
    <property type="term" value="F:bacterial-type RNA polymerase core enzyme binding"/>
    <property type="evidence" value="ECO:0007669"/>
    <property type="project" value="UniProtKB-UniRule"/>
</dbReference>
<evidence type="ECO:0000256" key="1">
    <source>
        <dbReference type="ARBA" id="ARBA00022723"/>
    </source>
</evidence>
<feature type="binding site" evidence="2">
    <location>
        <position position="56"/>
    </location>
    <ligand>
        <name>Zn(2+)</name>
        <dbReference type="ChEBI" id="CHEBI:29105"/>
    </ligand>
</feature>
<dbReference type="OrthoDB" id="3618415at2"/>
<protein>
    <recommendedName>
        <fullName evidence="2">RNA polymerase-binding protein RbpA</fullName>
    </recommendedName>
</protein>
<sequence>MSDRALRGMGLGAKSFEDEEGVEFASRQVLGFICKNDHEFEITFSVEADLPAEWECPRCGEIALRTDGTKPEEKKTKPVRTHWDMLRERRSIPELEELLQERLEAVRNEFHY</sequence>
<comment type="similarity">
    <text evidence="2">Belongs to the RNA polymerase-binding protein RbpA family.</text>
</comment>
<name>S2WXX1_9ACTN</name>
<dbReference type="InterPro" id="IPR038638">
    <property type="entry name" value="RbpA_sf"/>
</dbReference>